<organism evidence="3">
    <name type="scientific">marine sediment metagenome</name>
    <dbReference type="NCBI Taxonomy" id="412755"/>
    <lineage>
        <taxon>unclassified sequences</taxon>
        <taxon>metagenomes</taxon>
        <taxon>ecological metagenomes</taxon>
    </lineage>
</organism>
<protein>
    <submittedName>
        <fullName evidence="3">Uncharacterized protein</fullName>
    </submittedName>
</protein>
<dbReference type="InterPro" id="IPR047650">
    <property type="entry name" value="Transpos_IS110"/>
</dbReference>
<evidence type="ECO:0000259" key="1">
    <source>
        <dbReference type="Pfam" id="PF01548"/>
    </source>
</evidence>
<gene>
    <name evidence="3" type="ORF">LCGC14_2317700</name>
</gene>
<comment type="caution">
    <text evidence="3">The sequence shown here is derived from an EMBL/GenBank/DDBJ whole genome shotgun (WGS) entry which is preliminary data.</text>
</comment>
<proteinExistence type="predicted"/>
<dbReference type="Pfam" id="PF01548">
    <property type="entry name" value="DEDD_Tnp_IS110"/>
    <property type="match status" value="1"/>
</dbReference>
<dbReference type="GO" id="GO:0006313">
    <property type="term" value="P:DNA transposition"/>
    <property type="evidence" value="ECO:0007669"/>
    <property type="project" value="InterPro"/>
</dbReference>
<name>A0A0F9CJC1_9ZZZZ</name>
<dbReference type="PANTHER" id="PTHR33055">
    <property type="entry name" value="TRANSPOSASE FOR INSERTION SEQUENCE ELEMENT IS1111A"/>
    <property type="match status" value="1"/>
</dbReference>
<dbReference type="NCBIfam" id="NF033542">
    <property type="entry name" value="transpos_IS110"/>
    <property type="match status" value="1"/>
</dbReference>
<dbReference type="InterPro" id="IPR003346">
    <property type="entry name" value="Transposase_20"/>
</dbReference>
<accession>A0A0F9CJC1</accession>
<dbReference type="GO" id="GO:0003677">
    <property type="term" value="F:DNA binding"/>
    <property type="evidence" value="ECO:0007669"/>
    <property type="project" value="InterPro"/>
</dbReference>
<sequence>MQKRRFYIGIDIADKTFYASIFSTPQKPHISKEFTNSMDGFQQFVAWLKQQKVSPGNSIICMEATGVYCDNLCYYVSSQNYPLVLEAPHKVKKAFTHLDKNDRVDSQQISEYAYRFKDKLTLWEPKSYILEQIQVLLTTREQLLKQRSANKNSLKAVKRKYVRTPLAEKTFQQSIDHLSKQVETIEKEIEKLIKKDTDFHQMKTLITSIPAVGNLLYYNLLVTTKGFTENINSKNLASYFGIAPHEHSSGSSIFKKAKSQRRGPKRPRKLIYLASLSLRTHNKCIKMYFMRKVAEGKSGRLVLNNIANKLIKIICAIARDRKPYIEGYLSINPQILLNNT</sequence>
<evidence type="ECO:0000313" key="3">
    <source>
        <dbReference type="EMBL" id="KKL49219.1"/>
    </source>
</evidence>
<dbReference type="AlphaFoldDB" id="A0A0F9CJC1"/>
<dbReference type="GO" id="GO:0004803">
    <property type="term" value="F:transposase activity"/>
    <property type="evidence" value="ECO:0007669"/>
    <property type="project" value="InterPro"/>
</dbReference>
<dbReference type="InterPro" id="IPR002525">
    <property type="entry name" value="Transp_IS110-like_N"/>
</dbReference>
<dbReference type="PANTHER" id="PTHR33055:SF3">
    <property type="entry name" value="PUTATIVE TRANSPOSASE FOR IS117-RELATED"/>
    <property type="match status" value="1"/>
</dbReference>
<reference evidence="3" key="1">
    <citation type="journal article" date="2015" name="Nature">
        <title>Complex archaea that bridge the gap between prokaryotes and eukaryotes.</title>
        <authorList>
            <person name="Spang A."/>
            <person name="Saw J.H."/>
            <person name="Jorgensen S.L."/>
            <person name="Zaremba-Niedzwiedzka K."/>
            <person name="Martijn J."/>
            <person name="Lind A.E."/>
            <person name="van Eijk R."/>
            <person name="Schleper C."/>
            <person name="Guy L."/>
            <person name="Ettema T.J."/>
        </authorList>
    </citation>
    <scope>NUCLEOTIDE SEQUENCE</scope>
</reference>
<dbReference type="Pfam" id="PF02371">
    <property type="entry name" value="Transposase_20"/>
    <property type="match status" value="1"/>
</dbReference>
<feature type="domain" description="Transposase IS116/IS110/IS902 C-terminal" evidence="2">
    <location>
        <begin position="204"/>
        <end position="288"/>
    </location>
</feature>
<dbReference type="EMBL" id="LAZR01033037">
    <property type="protein sequence ID" value="KKL49219.1"/>
    <property type="molecule type" value="Genomic_DNA"/>
</dbReference>
<feature type="domain" description="Transposase IS110-like N-terminal" evidence="1">
    <location>
        <begin position="8"/>
        <end position="157"/>
    </location>
</feature>
<evidence type="ECO:0000259" key="2">
    <source>
        <dbReference type="Pfam" id="PF02371"/>
    </source>
</evidence>